<accession>A0A833H275</accession>
<name>A0A833H275_9LEPT</name>
<evidence type="ECO:0000256" key="1">
    <source>
        <dbReference type="SAM" id="MobiDB-lite"/>
    </source>
</evidence>
<organism evidence="2 3">
    <name type="scientific">Leptonema illini</name>
    <dbReference type="NCBI Taxonomy" id="183"/>
    <lineage>
        <taxon>Bacteria</taxon>
        <taxon>Pseudomonadati</taxon>
        <taxon>Spirochaetota</taxon>
        <taxon>Spirochaetia</taxon>
        <taxon>Leptospirales</taxon>
        <taxon>Leptospiraceae</taxon>
        <taxon>Leptonema</taxon>
    </lineage>
</organism>
<gene>
    <name evidence="2" type="ORF">F9K24_09225</name>
</gene>
<evidence type="ECO:0000313" key="3">
    <source>
        <dbReference type="Proteomes" id="UP000460298"/>
    </source>
</evidence>
<dbReference type="EMBL" id="WBUI01000007">
    <property type="protein sequence ID" value="KAB2933038.1"/>
    <property type="molecule type" value="Genomic_DNA"/>
</dbReference>
<protein>
    <submittedName>
        <fullName evidence="2">Uncharacterized protein</fullName>
    </submittedName>
</protein>
<dbReference type="Proteomes" id="UP000460298">
    <property type="component" value="Unassembled WGS sequence"/>
</dbReference>
<proteinExistence type="predicted"/>
<comment type="caution">
    <text evidence="2">The sequence shown here is derived from an EMBL/GenBank/DDBJ whole genome shotgun (WGS) entry which is preliminary data.</text>
</comment>
<evidence type="ECO:0000313" key="2">
    <source>
        <dbReference type="EMBL" id="KAB2933038.1"/>
    </source>
</evidence>
<sequence>MLNRRKLVLFVVLLPGLLVAEQIHLKDGSILEGTILQQSRTSIQIRTVDGVKTISKDDIRRIDYGKEAKAEQQRKEAERIKEAERQKEAERAKERERQEELKRETEAKAEEKRAEEQEQRQKLEEAKKSQPEKPRLWWIEPAVSIGRGQYGSHLETVYRRYQTGLQILFPDDVYGFYSPEARWNHGGDAHRTLSLRAGWKNWVIEFESQKHQASADFFQYQTAQPYIPGSDTVFDYLYYARVDRIKESNSMVRFGYRFFHRENFGLTGLLGARSLSGDATYYYSGQMRSLYPDNSEATDSLNPVPSTLGLFGNGPEVTLESSWTSTRLILVGRASISVQDIRSKIVEMYIMSDDTGDNFSASGEKHRFRVRGYEYSLRAAYRTVWNVELFVAYHVSQTRWELRRVRESFSIFYNGTFNEWYSLPAEKFLGAKDLSPALNRHSSGGQVQLIEAGISRRFWF</sequence>
<feature type="region of interest" description="Disordered" evidence="1">
    <location>
        <begin position="67"/>
        <end position="128"/>
    </location>
</feature>
<dbReference type="NCBIfam" id="NF047433">
    <property type="entry name" value="Lepto_7_Nterm"/>
    <property type="match status" value="1"/>
</dbReference>
<dbReference type="AlphaFoldDB" id="A0A833H275"/>
<reference evidence="2 3" key="1">
    <citation type="submission" date="2019-10" db="EMBL/GenBank/DDBJ databases">
        <title>Extracellular Electron Transfer in a Candidatus Methanoperedens spp. Enrichment Culture.</title>
        <authorList>
            <person name="Berger S."/>
            <person name="Rangel Shaw D."/>
            <person name="Berben T."/>
            <person name="In 'T Zandt M."/>
            <person name="Frank J."/>
            <person name="Reimann J."/>
            <person name="Jetten M.S.M."/>
            <person name="Welte C.U."/>
        </authorList>
    </citation>
    <scope>NUCLEOTIDE SEQUENCE [LARGE SCALE GENOMIC DNA]</scope>
    <source>
        <strain evidence="2">SB12</strain>
    </source>
</reference>